<evidence type="ECO:0000256" key="3">
    <source>
        <dbReference type="ARBA" id="ARBA00022840"/>
    </source>
</evidence>
<feature type="non-terminal residue" evidence="7">
    <location>
        <position position="107"/>
    </location>
</feature>
<organism evidence="7">
    <name type="scientific">marine metagenome</name>
    <dbReference type="NCBI Taxonomy" id="408172"/>
    <lineage>
        <taxon>unclassified sequences</taxon>
        <taxon>metagenomes</taxon>
        <taxon>ecological metagenomes</taxon>
    </lineage>
</organism>
<dbReference type="GO" id="GO:0005524">
    <property type="term" value="F:ATP binding"/>
    <property type="evidence" value="ECO:0007669"/>
    <property type="project" value="UniProtKB-KW"/>
</dbReference>
<dbReference type="SUPFAM" id="SSF52374">
    <property type="entry name" value="Nucleotidylyl transferase"/>
    <property type="match status" value="1"/>
</dbReference>
<dbReference type="GO" id="GO:0004825">
    <property type="term" value="F:methionine-tRNA ligase activity"/>
    <property type="evidence" value="ECO:0007669"/>
    <property type="project" value="InterPro"/>
</dbReference>
<keyword evidence="4" id="KW-0648">Protein biosynthesis</keyword>
<evidence type="ECO:0000256" key="4">
    <source>
        <dbReference type="ARBA" id="ARBA00022917"/>
    </source>
</evidence>
<keyword evidence="1" id="KW-0436">Ligase</keyword>
<evidence type="ECO:0000313" key="7">
    <source>
        <dbReference type="EMBL" id="SVD03726.1"/>
    </source>
</evidence>
<evidence type="ECO:0000256" key="5">
    <source>
        <dbReference type="ARBA" id="ARBA00023146"/>
    </source>
</evidence>
<dbReference type="EMBL" id="UINC01125711">
    <property type="protein sequence ID" value="SVD03726.1"/>
    <property type="molecule type" value="Genomic_DNA"/>
</dbReference>
<dbReference type="AlphaFoldDB" id="A0A382S1D8"/>
<dbReference type="Gene3D" id="3.40.50.620">
    <property type="entry name" value="HUPs"/>
    <property type="match status" value="1"/>
</dbReference>
<proteinExistence type="predicted"/>
<name>A0A382S1D8_9ZZZZ</name>
<keyword evidence="5" id="KW-0030">Aminoacyl-tRNA synthetase</keyword>
<dbReference type="Pfam" id="PF09334">
    <property type="entry name" value="tRNA-synt_1g"/>
    <property type="match status" value="1"/>
</dbReference>
<dbReference type="PRINTS" id="PR01041">
    <property type="entry name" value="TRNASYNTHMET"/>
</dbReference>
<dbReference type="InterPro" id="IPR023457">
    <property type="entry name" value="Met-tRNA_synth_2"/>
</dbReference>
<sequence>MNDVFYITTPIYYVNSHPHIGHAYTTIATDVLTRYMKLFGADTYFLTGTDEHGQKIAESAANSGIEPQEFVDKISQEFRELWPHLHIEYDQFIRTTDSEHKACVQQI</sequence>
<evidence type="ECO:0000256" key="1">
    <source>
        <dbReference type="ARBA" id="ARBA00022598"/>
    </source>
</evidence>
<dbReference type="InterPro" id="IPR015413">
    <property type="entry name" value="Methionyl/Leucyl_tRNA_Synth"/>
</dbReference>
<accession>A0A382S1D8</accession>
<evidence type="ECO:0000259" key="6">
    <source>
        <dbReference type="Pfam" id="PF09334"/>
    </source>
</evidence>
<reference evidence="7" key="1">
    <citation type="submission" date="2018-05" db="EMBL/GenBank/DDBJ databases">
        <authorList>
            <person name="Lanie J.A."/>
            <person name="Ng W.-L."/>
            <person name="Kazmierczak K.M."/>
            <person name="Andrzejewski T.M."/>
            <person name="Davidsen T.M."/>
            <person name="Wayne K.J."/>
            <person name="Tettelin H."/>
            <person name="Glass J.I."/>
            <person name="Rusch D."/>
            <person name="Podicherti R."/>
            <person name="Tsui H.-C.T."/>
            <person name="Winkler M.E."/>
        </authorList>
    </citation>
    <scope>NUCLEOTIDE SEQUENCE</scope>
</reference>
<evidence type="ECO:0000256" key="2">
    <source>
        <dbReference type="ARBA" id="ARBA00022741"/>
    </source>
</evidence>
<keyword evidence="3" id="KW-0067">ATP-binding</keyword>
<dbReference type="GO" id="GO:0006431">
    <property type="term" value="P:methionyl-tRNA aminoacylation"/>
    <property type="evidence" value="ECO:0007669"/>
    <property type="project" value="InterPro"/>
</dbReference>
<dbReference type="PANTHER" id="PTHR43326:SF1">
    <property type="entry name" value="METHIONINE--TRNA LIGASE, MITOCHONDRIAL"/>
    <property type="match status" value="1"/>
</dbReference>
<dbReference type="PANTHER" id="PTHR43326">
    <property type="entry name" value="METHIONYL-TRNA SYNTHETASE"/>
    <property type="match status" value="1"/>
</dbReference>
<dbReference type="InterPro" id="IPR033911">
    <property type="entry name" value="MetRS_core"/>
</dbReference>
<gene>
    <name evidence="7" type="ORF">METZ01_LOCUS356580</name>
</gene>
<feature type="domain" description="Methionyl/Leucyl tRNA synthetase" evidence="6">
    <location>
        <begin position="5"/>
        <end position="107"/>
    </location>
</feature>
<protein>
    <recommendedName>
        <fullName evidence="6">Methionyl/Leucyl tRNA synthetase domain-containing protein</fullName>
    </recommendedName>
</protein>
<dbReference type="InterPro" id="IPR014729">
    <property type="entry name" value="Rossmann-like_a/b/a_fold"/>
</dbReference>
<keyword evidence="2" id="KW-0547">Nucleotide-binding</keyword>